<gene>
    <name evidence="1" type="ORF">AB3G37_06650</name>
</gene>
<dbReference type="GO" id="GO:0016787">
    <property type="term" value="F:hydrolase activity"/>
    <property type="evidence" value="ECO:0007669"/>
    <property type="project" value="UniProtKB-KW"/>
</dbReference>
<dbReference type="RefSeq" id="WP_369790093.1">
    <property type="nucleotide sequence ID" value="NZ_CP165628.1"/>
</dbReference>
<dbReference type="InterPro" id="IPR029058">
    <property type="entry name" value="AB_hydrolase_fold"/>
</dbReference>
<dbReference type="Pfam" id="PF06821">
    <property type="entry name" value="Ser_hydrolase"/>
    <property type="match status" value="1"/>
</dbReference>
<name>A0AB39VSZ8_9GAMM</name>
<protein>
    <submittedName>
        <fullName evidence="1">RBBP9/YdeN family alpha/beta hydrolase</fullName>
    </submittedName>
</protein>
<proteinExistence type="predicted"/>
<dbReference type="Gene3D" id="3.40.50.1820">
    <property type="entry name" value="alpha/beta hydrolase"/>
    <property type="match status" value="1"/>
</dbReference>
<keyword evidence="1" id="KW-0378">Hydrolase</keyword>
<dbReference type="InterPro" id="IPR010662">
    <property type="entry name" value="RBBP9/YdeN"/>
</dbReference>
<organism evidence="1">
    <name type="scientific">Rouxiella sp. WC2420</name>
    <dbReference type="NCBI Taxonomy" id="3234145"/>
    <lineage>
        <taxon>Bacteria</taxon>
        <taxon>Pseudomonadati</taxon>
        <taxon>Pseudomonadota</taxon>
        <taxon>Gammaproteobacteria</taxon>
        <taxon>Enterobacterales</taxon>
        <taxon>Yersiniaceae</taxon>
        <taxon>Rouxiella</taxon>
    </lineage>
</organism>
<dbReference type="EMBL" id="CP165628">
    <property type="protein sequence ID" value="XDU73753.1"/>
    <property type="molecule type" value="Genomic_DNA"/>
</dbReference>
<evidence type="ECO:0000313" key="1">
    <source>
        <dbReference type="EMBL" id="XDU73753.1"/>
    </source>
</evidence>
<accession>A0AB39VSZ8</accession>
<sequence length="191" mass="20732">MTSSILLLPGIGNSGAGHWQTLWAQANASMALISGQDWDHPICEEWVENLETAVRKTGPDVILVAHSLGCLQVANWAHYSRTVVRGALLVAVPDPAREVFPEQAKGFGFPRSEKPFAFPSMIIASSNDPYADIDYSQRRADAWGSSLVNIGDRGHINAASGLGDWPQGRAWLKELAAGRSPDLAHYRNTSL</sequence>
<reference evidence="1" key="1">
    <citation type="submission" date="2024-07" db="EMBL/GenBank/DDBJ databases">
        <authorList>
            <person name="Biller S.J."/>
        </authorList>
    </citation>
    <scope>NUCLEOTIDE SEQUENCE</scope>
    <source>
        <strain evidence="1">WC2420</strain>
    </source>
</reference>
<dbReference type="AlphaFoldDB" id="A0AB39VSZ8"/>
<dbReference type="SUPFAM" id="SSF53474">
    <property type="entry name" value="alpha/beta-Hydrolases"/>
    <property type="match status" value="1"/>
</dbReference>